<feature type="region of interest" description="Disordered" evidence="1">
    <location>
        <begin position="1"/>
        <end position="43"/>
    </location>
</feature>
<name>A0A2J8P359_PANTR</name>
<comment type="caution">
    <text evidence="2">The sequence shown here is derived from an EMBL/GenBank/DDBJ whole genome shotgun (WGS) entry which is preliminary data.</text>
</comment>
<proteinExistence type="predicted"/>
<evidence type="ECO:0000313" key="3">
    <source>
        <dbReference type="Proteomes" id="UP000236370"/>
    </source>
</evidence>
<feature type="compositionally biased region" description="Basic and acidic residues" evidence="1">
    <location>
        <begin position="25"/>
        <end position="34"/>
    </location>
</feature>
<dbReference type="Proteomes" id="UP000236370">
    <property type="component" value="Unassembled WGS sequence"/>
</dbReference>
<organism evidence="2 3">
    <name type="scientific">Pan troglodytes</name>
    <name type="common">Chimpanzee</name>
    <dbReference type="NCBI Taxonomy" id="9598"/>
    <lineage>
        <taxon>Eukaryota</taxon>
        <taxon>Metazoa</taxon>
        <taxon>Chordata</taxon>
        <taxon>Craniata</taxon>
        <taxon>Vertebrata</taxon>
        <taxon>Euteleostomi</taxon>
        <taxon>Mammalia</taxon>
        <taxon>Eutheria</taxon>
        <taxon>Euarchontoglires</taxon>
        <taxon>Primates</taxon>
        <taxon>Haplorrhini</taxon>
        <taxon>Catarrhini</taxon>
        <taxon>Hominidae</taxon>
        <taxon>Pan</taxon>
    </lineage>
</organism>
<feature type="non-terminal residue" evidence="2">
    <location>
        <position position="131"/>
    </location>
</feature>
<protein>
    <submittedName>
        <fullName evidence="2">U2SURP isoform 15</fullName>
    </submittedName>
</protein>
<dbReference type="AlphaFoldDB" id="A0A2J8P359"/>
<gene>
    <name evidence="2" type="ORF">CK820_G0006458</name>
</gene>
<feature type="compositionally biased region" description="Polar residues" evidence="1">
    <location>
        <begin position="1"/>
        <end position="12"/>
    </location>
</feature>
<evidence type="ECO:0000313" key="2">
    <source>
        <dbReference type="EMBL" id="PNI78429.1"/>
    </source>
</evidence>
<reference evidence="2 3" key="1">
    <citation type="submission" date="2017-12" db="EMBL/GenBank/DDBJ databases">
        <title>High-resolution comparative analysis of great ape genomes.</title>
        <authorList>
            <person name="Pollen A."/>
            <person name="Hastie A."/>
            <person name="Hormozdiari F."/>
            <person name="Dougherty M."/>
            <person name="Liu R."/>
            <person name="Chaisson M."/>
            <person name="Hoppe E."/>
            <person name="Hill C."/>
            <person name="Pang A."/>
            <person name="Hillier L."/>
            <person name="Baker C."/>
            <person name="Armstrong J."/>
            <person name="Shendure J."/>
            <person name="Paten B."/>
            <person name="Wilson R."/>
            <person name="Chao H."/>
            <person name="Schneider V."/>
            <person name="Ventura M."/>
            <person name="Kronenberg Z."/>
            <person name="Murali S."/>
            <person name="Gordon D."/>
            <person name="Cantsilieris S."/>
            <person name="Munson K."/>
            <person name="Nelson B."/>
            <person name="Raja A."/>
            <person name="Underwood J."/>
            <person name="Diekhans M."/>
            <person name="Fiddes I."/>
            <person name="Haussler D."/>
            <person name="Eichler E."/>
        </authorList>
    </citation>
    <scope>NUCLEOTIDE SEQUENCE [LARGE SCALE GENOMIC DNA]</scope>
    <source>
        <strain evidence="2">Yerkes chimp pedigree #C0471</strain>
    </source>
</reference>
<evidence type="ECO:0000256" key="1">
    <source>
        <dbReference type="SAM" id="MobiDB-lite"/>
    </source>
</evidence>
<feature type="compositionally biased region" description="Basic residues" evidence="1">
    <location>
        <begin position="15"/>
        <end position="24"/>
    </location>
</feature>
<accession>A0A2J8P359</accession>
<dbReference type="EMBL" id="NBAG03000220">
    <property type="protein sequence ID" value="PNI78429.1"/>
    <property type="molecule type" value="Genomic_DNA"/>
</dbReference>
<sequence length="131" mass="14757">MDASGPSDSDMPSRTRPKSPRKHNYRNESARESLCDSPHQNLSRPLLENKLKAFSIGKMSTAKRTLSKKEQEELKKKEDEKAAAEIYEEFLAAFEGSDGNKVKTFVRGGVVNAAKEEHETDEKRGKIYKPS</sequence>